<comment type="caution">
    <text evidence="2">The sequence shown here is derived from an EMBL/GenBank/DDBJ whole genome shotgun (WGS) entry which is preliminary data.</text>
</comment>
<dbReference type="InterPro" id="IPR001242">
    <property type="entry name" value="Condensation_dom"/>
</dbReference>
<dbReference type="Gene3D" id="3.40.50.980">
    <property type="match status" value="2"/>
</dbReference>
<dbReference type="SUPFAM" id="SSF47336">
    <property type="entry name" value="ACP-like"/>
    <property type="match status" value="1"/>
</dbReference>
<protein>
    <submittedName>
        <fullName evidence="2">Amino acid adenylation domain-containing protein</fullName>
    </submittedName>
</protein>
<proteinExistence type="predicted"/>
<dbReference type="Pfam" id="PF00501">
    <property type="entry name" value="AMP-binding"/>
    <property type="match status" value="1"/>
</dbReference>
<keyword evidence="3" id="KW-1185">Reference proteome</keyword>
<organism evidence="2 3">
    <name type="scientific">Pseudoalteromonas rhizosphaerae</name>
    <dbReference type="NCBI Taxonomy" id="2518973"/>
    <lineage>
        <taxon>Bacteria</taxon>
        <taxon>Pseudomonadati</taxon>
        <taxon>Pseudomonadota</taxon>
        <taxon>Gammaproteobacteria</taxon>
        <taxon>Alteromonadales</taxon>
        <taxon>Pseudoalteromonadaceae</taxon>
        <taxon>Pseudoalteromonas</taxon>
    </lineage>
</organism>
<dbReference type="Pfam" id="PF00550">
    <property type="entry name" value="PP-binding"/>
    <property type="match status" value="1"/>
</dbReference>
<dbReference type="InterPro" id="IPR009081">
    <property type="entry name" value="PP-bd_ACP"/>
</dbReference>
<gene>
    <name evidence="2" type="ORF">ACI2JU_18455</name>
</gene>
<dbReference type="Gene3D" id="1.10.1200.10">
    <property type="entry name" value="ACP-like"/>
    <property type="match status" value="1"/>
</dbReference>
<dbReference type="InterPro" id="IPR010071">
    <property type="entry name" value="AA_adenyl_dom"/>
</dbReference>
<dbReference type="Gene3D" id="2.30.38.10">
    <property type="entry name" value="Luciferase, Domain 3"/>
    <property type="match status" value="1"/>
</dbReference>
<name>A0ABW8L440_9GAMM</name>
<dbReference type="Pfam" id="PF13193">
    <property type="entry name" value="AMP-binding_C"/>
    <property type="match status" value="1"/>
</dbReference>
<dbReference type="InterPro" id="IPR036736">
    <property type="entry name" value="ACP-like_sf"/>
</dbReference>
<dbReference type="InterPro" id="IPR025110">
    <property type="entry name" value="AMP-bd_C"/>
</dbReference>
<dbReference type="PANTHER" id="PTHR45527:SF1">
    <property type="entry name" value="FATTY ACID SYNTHASE"/>
    <property type="match status" value="1"/>
</dbReference>
<dbReference type="InterPro" id="IPR045851">
    <property type="entry name" value="AMP-bd_C_sf"/>
</dbReference>
<dbReference type="Pfam" id="PF00668">
    <property type="entry name" value="Condensation"/>
    <property type="match status" value="2"/>
</dbReference>
<dbReference type="EMBL" id="JBJDOT010000031">
    <property type="protein sequence ID" value="MFK3865834.1"/>
    <property type="molecule type" value="Genomic_DNA"/>
</dbReference>
<evidence type="ECO:0000313" key="2">
    <source>
        <dbReference type="EMBL" id="MFK3865834.1"/>
    </source>
</evidence>
<dbReference type="RefSeq" id="WP_404676146.1">
    <property type="nucleotide sequence ID" value="NZ_JBJDOT010000031.1"/>
</dbReference>
<dbReference type="SUPFAM" id="SSF52777">
    <property type="entry name" value="CoA-dependent acyltransferases"/>
    <property type="match status" value="4"/>
</dbReference>
<dbReference type="Gene3D" id="3.30.300.30">
    <property type="match status" value="1"/>
</dbReference>
<dbReference type="Proteomes" id="UP001620262">
    <property type="component" value="Unassembled WGS sequence"/>
</dbReference>
<evidence type="ECO:0000313" key="3">
    <source>
        <dbReference type="Proteomes" id="UP001620262"/>
    </source>
</evidence>
<dbReference type="InterPro" id="IPR000873">
    <property type="entry name" value="AMP-dep_synth/lig_dom"/>
</dbReference>
<dbReference type="CDD" id="cd05930">
    <property type="entry name" value="A_NRPS"/>
    <property type="match status" value="1"/>
</dbReference>
<reference evidence="2 3" key="1">
    <citation type="submission" date="2024-11" db="EMBL/GenBank/DDBJ databases">
        <title>The Natural Products Discovery Center: Release of the First 8490 Sequenced Strains for Exploring Actinobacteria Biosynthetic Diversity.</title>
        <authorList>
            <person name="Kalkreuter E."/>
            <person name="Kautsar S.A."/>
            <person name="Yang D."/>
            <person name="Bader C.D."/>
            <person name="Teijaro C.N."/>
            <person name="Fluegel L."/>
            <person name="Davis C.M."/>
            <person name="Simpson J.R."/>
            <person name="Lauterbach L."/>
            <person name="Steele A.D."/>
            <person name="Gui C."/>
            <person name="Meng S."/>
            <person name="Li G."/>
            <person name="Viehrig K."/>
            <person name="Ye F."/>
            <person name="Su P."/>
            <person name="Kiefer A.F."/>
            <person name="Nichols A."/>
            <person name="Cepeda A.J."/>
            <person name="Yan W."/>
            <person name="Fan B."/>
            <person name="Jiang Y."/>
            <person name="Adhikari A."/>
            <person name="Zheng C.-J."/>
            <person name="Schuster L."/>
            <person name="Cowan T.M."/>
            <person name="Smanski M.J."/>
            <person name="Chevrette M.G."/>
            <person name="De Carvalho L.P.S."/>
            <person name="Shen B."/>
        </authorList>
    </citation>
    <scope>NUCLEOTIDE SEQUENCE [LARGE SCALE GENOMIC DNA]</scope>
    <source>
        <strain evidence="2 3">NPDC078403</strain>
    </source>
</reference>
<dbReference type="NCBIfam" id="TIGR01733">
    <property type="entry name" value="AA-adenyl-dom"/>
    <property type="match status" value="1"/>
</dbReference>
<dbReference type="PANTHER" id="PTHR45527">
    <property type="entry name" value="NONRIBOSOMAL PEPTIDE SYNTHETASE"/>
    <property type="match status" value="1"/>
</dbReference>
<dbReference type="InterPro" id="IPR023213">
    <property type="entry name" value="CAT-like_dom_sf"/>
</dbReference>
<dbReference type="PROSITE" id="PS50075">
    <property type="entry name" value="CARRIER"/>
    <property type="match status" value="1"/>
</dbReference>
<feature type="domain" description="Carrier" evidence="1">
    <location>
        <begin position="1043"/>
        <end position="1118"/>
    </location>
</feature>
<sequence length="1593" mass="178066">MTGNEVFTLLKEQGVLFEVANGQVNLKLPKGLSDDTKHMLRAHKDVLKAFLLALNSHAQKEPVIKRRSGDNLHLPLSSAQKRLYLIDQMQGGSPHYNMVSTFRVRGEFDISRFESVVQKIITRHGVLRTIYGLQDGEPYQRIVPIEEVAFKVDQFNVSDLPPSAQDERVLHLMSQATQYNFNLNQDVMIRATYIVTGEAEGALALVIHHIASDGWSMDIFTREFAALYMESEANTVCDFPELPIQYADYALWEQSQATQEKLTEQLRYWKLQLEGAPVNHSLPVSSAKTQSEGHSGALVSSEIPKRYVKRLQDIARQHNLTLFTLLHGLLALLLSRFSNSNDIVIGTPVAGRNNKELESLLGFFVNMLTLRVDTRYTQLNEYFEHVRKVNIDAQSNQDVAFDTIVESLGLSGSAASSPLFQILLTLDGQFSAGGESHEAMQLGKIQLEPLELPTLQTKYDLHIDCRLNQPTSAIHWIYNKSLFRVDDISELSTHFAYLVTQIAENGLSSYEKPAALPIMSDSEMQQFINPKHNHSFGLEGAKPLHQLVEQQAALNPDKVAVAWGVHTLSYAKLNQYAEQVAIQLQMQRSVLPGACIGVFATRSAEMVIAILGVLKTGAAYVPLDPAYPQTRIEYMIEQAQITTLLCDDRTISKGVNMVDGAIAVSINSEAPFEPEHDIAGIQRADVKLSDLAYVIFTSGSGGKPKGVMIEHLGVVNTLLHCQDTFAVTPQSTLYQSTSLSFDAATWVIFMALTSGATLRLSSTQDLHAELSHSFDVTHIMMTPSMLETLNAKELEHIDTVIVGGEECKPHVISPWLNARKSVFNAYGPTEASICTSVKQLTSPTCISIGQPNANMKYYVLDENLALVPRGGIGELYIVGLGVARGYLGQPKQIQAAFSRDPFVKDASGVSERMYRTGDLVRVDEEGDTHYLGRLDEQVKIRGCRVELQEVEAQVNTYSGIENSVVKVISTASGMYLAAYVIYEGEQPLVINDLQDYLATHLPNHMLPTYIMELQEFPLTSNGKLDSKALPGLQHQQTNIHFKAPETAVEKQICEILQTLLSIPEVGMTDNFFVLGGTSLLAMKAVHLLNQKLAAGITVEKLLNAADIRGIAKSVSETYRDALTHIKPAPAQDNYPLSTAQSGIFFEYELGRGAVYNVPVLMCFEHQFDPVIFAKALDALVANHPMLRTQFVCIEGEPRQSVLPVGRMGVIRHVALDTEHCTRQQFICKVNEQVMRILQYPLDIYSGEVMQSYFFAQLDGLQVVLLNFSHIAVDGWSIELIKSELKTYYSFVESGIPIQTIEREVEYVDYAYWQQNRPDNTRHLSQQFWQSQLALLNSSNLLTAYKKSTQAINGALCDFEIDHGYCSDIERLAKEHACSEFNVWLAIYAITTTIFANSDIFSVSIDFANRNALDTEKLVGMFVNPLLLIDKIENESSFSGLLNQLSETCNATFKHGDVFLKDNRFKFDNLDSQLLDAHLRHKFAYQEESQLLDDNADLMAQQEGGIEFMGLKYDLSFVLNHSAGRIVGQILYNQDVFHERQADKLKALFKFVLGQVTQEPTQCITVLKQRWQQQVSHSFKNRMGGFKAKRKVTS</sequence>
<dbReference type="CDD" id="cd19531">
    <property type="entry name" value="LCL_NRPS-like"/>
    <property type="match status" value="1"/>
</dbReference>
<accession>A0ABW8L440</accession>
<dbReference type="SUPFAM" id="SSF56801">
    <property type="entry name" value="Acetyl-CoA synthetase-like"/>
    <property type="match status" value="1"/>
</dbReference>
<evidence type="ECO:0000259" key="1">
    <source>
        <dbReference type="PROSITE" id="PS50075"/>
    </source>
</evidence>
<dbReference type="Gene3D" id="3.30.559.10">
    <property type="entry name" value="Chloramphenicol acetyltransferase-like domain"/>
    <property type="match status" value="2"/>
</dbReference>
<dbReference type="Gene3D" id="3.30.559.30">
    <property type="entry name" value="Nonribosomal peptide synthetase, condensation domain"/>
    <property type="match status" value="2"/>
</dbReference>